<keyword evidence="9" id="KW-0325">Glycoprotein</keyword>
<organism evidence="14 15">
    <name type="scientific">Prymnesium parvum</name>
    <name type="common">Toxic golden alga</name>
    <dbReference type="NCBI Taxonomy" id="97485"/>
    <lineage>
        <taxon>Eukaryota</taxon>
        <taxon>Haptista</taxon>
        <taxon>Haptophyta</taxon>
        <taxon>Prymnesiophyceae</taxon>
        <taxon>Prymnesiales</taxon>
        <taxon>Prymnesiaceae</taxon>
        <taxon>Prymnesium</taxon>
    </lineage>
</organism>
<feature type="transmembrane region" description="Helical" evidence="12">
    <location>
        <begin position="1389"/>
        <end position="1413"/>
    </location>
</feature>
<feature type="region of interest" description="Disordered" evidence="11">
    <location>
        <begin position="727"/>
        <end position="776"/>
    </location>
</feature>
<feature type="transmembrane region" description="Helical" evidence="12">
    <location>
        <begin position="517"/>
        <end position="540"/>
    </location>
</feature>
<evidence type="ECO:0000256" key="7">
    <source>
        <dbReference type="ARBA" id="ARBA00023065"/>
    </source>
</evidence>
<feature type="transmembrane region" description="Helical" evidence="12">
    <location>
        <begin position="585"/>
        <end position="605"/>
    </location>
</feature>
<dbReference type="SUPFAM" id="SSF81324">
    <property type="entry name" value="Voltage-gated potassium channels"/>
    <property type="match status" value="4"/>
</dbReference>
<feature type="domain" description="Ion transport" evidence="13">
    <location>
        <begin position="1147"/>
        <end position="1416"/>
    </location>
</feature>
<dbReference type="InterPro" id="IPR005821">
    <property type="entry name" value="Ion_trans_dom"/>
</dbReference>
<evidence type="ECO:0000256" key="8">
    <source>
        <dbReference type="ARBA" id="ARBA00023136"/>
    </source>
</evidence>
<dbReference type="FunFam" id="1.20.120.350:FF:000009">
    <property type="entry name" value="Voltage-dependent T-type calcium channel subunit alpha"/>
    <property type="match status" value="2"/>
</dbReference>
<keyword evidence="8 12" id="KW-0472">Membrane</keyword>
<evidence type="ECO:0000256" key="4">
    <source>
        <dbReference type="ARBA" id="ARBA00022737"/>
    </source>
</evidence>
<feature type="transmembrane region" description="Helical" evidence="12">
    <location>
        <begin position="1069"/>
        <end position="1091"/>
    </location>
</feature>
<name>A0AB34K0J2_PRYPA</name>
<dbReference type="InterPro" id="IPR043203">
    <property type="entry name" value="VGCC_Ca_Na"/>
</dbReference>
<feature type="transmembrane region" description="Helical" evidence="12">
    <location>
        <begin position="489"/>
        <end position="511"/>
    </location>
</feature>
<feature type="transmembrane region" description="Helical" evidence="12">
    <location>
        <begin position="937"/>
        <end position="966"/>
    </location>
</feature>
<evidence type="ECO:0000256" key="11">
    <source>
        <dbReference type="SAM" id="MobiDB-lite"/>
    </source>
</evidence>
<evidence type="ECO:0000256" key="10">
    <source>
        <dbReference type="ARBA" id="ARBA00023303"/>
    </source>
</evidence>
<dbReference type="EMBL" id="JBGBPQ010000003">
    <property type="protein sequence ID" value="KAL1526852.1"/>
    <property type="molecule type" value="Genomic_DNA"/>
</dbReference>
<comment type="subcellular location">
    <subcellularLocation>
        <location evidence="1">Membrane</location>
        <topology evidence="1">Multi-pass membrane protein</topology>
    </subcellularLocation>
</comment>
<feature type="transmembrane region" description="Helical" evidence="12">
    <location>
        <begin position="811"/>
        <end position="829"/>
    </location>
</feature>
<keyword evidence="15" id="KW-1185">Reference proteome</keyword>
<feature type="domain" description="Ion transport" evidence="13">
    <location>
        <begin position="453"/>
        <end position="723"/>
    </location>
</feature>
<dbReference type="GO" id="GO:0005248">
    <property type="term" value="F:voltage-gated sodium channel activity"/>
    <property type="evidence" value="ECO:0007669"/>
    <property type="project" value="TreeGrafter"/>
</dbReference>
<dbReference type="Gene3D" id="1.10.287.70">
    <property type="match status" value="4"/>
</dbReference>
<evidence type="ECO:0000256" key="6">
    <source>
        <dbReference type="ARBA" id="ARBA00022989"/>
    </source>
</evidence>
<dbReference type="Gene3D" id="1.20.120.350">
    <property type="entry name" value="Voltage-gated potassium channels. Chain C"/>
    <property type="match status" value="4"/>
</dbReference>
<gene>
    <name evidence="14" type="ORF">AB1Y20_015544</name>
</gene>
<evidence type="ECO:0000256" key="12">
    <source>
        <dbReference type="SAM" id="Phobius"/>
    </source>
</evidence>
<feature type="transmembrane region" description="Helical" evidence="12">
    <location>
        <begin position="1148"/>
        <end position="1169"/>
    </location>
</feature>
<feature type="transmembrane region" description="Helical" evidence="12">
    <location>
        <begin position="896"/>
        <end position="917"/>
    </location>
</feature>
<dbReference type="Gene3D" id="1.10.238.10">
    <property type="entry name" value="EF-hand"/>
    <property type="match status" value="1"/>
</dbReference>
<feature type="transmembrane region" description="Helical" evidence="12">
    <location>
        <begin position="213"/>
        <end position="233"/>
    </location>
</feature>
<evidence type="ECO:0000256" key="2">
    <source>
        <dbReference type="ARBA" id="ARBA00022448"/>
    </source>
</evidence>
<keyword evidence="5" id="KW-0851">Voltage-gated channel</keyword>
<dbReference type="InterPro" id="IPR027359">
    <property type="entry name" value="Volt_channel_dom_sf"/>
</dbReference>
<feature type="domain" description="Ion transport" evidence="13">
    <location>
        <begin position="83"/>
        <end position="362"/>
    </location>
</feature>
<dbReference type="Proteomes" id="UP001515480">
    <property type="component" value="Unassembled WGS sequence"/>
</dbReference>
<keyword evidence="2" id="KW-0813">Transport</keyword>
<dbReference type="GO" id="GO:0001518">
    <property type="term" value="C:voltage-gated sodium channel complex"/>
    <property type="evidence" value="ECO:0007669"/>
    <property type="project" value="TreeGrafter"/>
</dbReference>
<keyword evidence="6 12" id="KW-1133">Transmembrane helix</keyword>
<feature type="transmembrane region" description="Helical" evidence="12">
    <location>
        <begin position="1282"/>
        <end position="1305"/>
    </location>
</feature>
<keyword evidence="4" id="KW-0677">Repeat</keyword>
<sequence length="1931" mass="213815">MFIRARRRSDTHDIADPNAGGHLANLAKIRRRYRRKGPPSVIRTNTESPKHRGVSGKVYSGYAFGMMDVATSPRRQFISLVEHRWFDRVVLLLIITNSVVMAMQDPLASKDPAWTTAFEWVFTVLFSIEATCKMIAEGFLFESRNAYFTDVWNWVDLLTVVVSWISLLLPDAGNLSAIRSVRVLKPLRTVKRVPGLRVLIGALLHSLPGLGDVARLFVFFLLAFGVISVELFAGTLHYQCFEIALGADAESAGSCACPYSTRDQLATRNASCDYLCDSGYECRYSDVDPAEGATSFDNIFTAVVNIFQAMTLEGWTDIMYLTQVYHPVVAPIFFIIVCFMGGVFVLNLFLVVMSDSYFNIQSEIKQEKLLQQQRAMQLLGMDTSSGTPGSKDNAVQARAAVPTAPLSSDASKSSMAEPSMYRRTIGRLERALRSAFTHLFPGHESLKPLANHHRFEFLMVVLILLNTVVMGLDYYGKSKTPEYDDILRYLNYVFTFAFLFEMMFKLVALGSTEYCKVFFNIFDALVVLISIVEIVISVTGSSANMNLSSLRALRLLRAFKLARSFPGLRKMIATIGGSITQTRDLAAVLLLIIFIFALLGTELFAGNIGSCLNTTQLPELTTESPLEALVVVPTGAYSTPRDACLAASPVYTWEAPPENFDSLGDALATMYVVFVGENWNDLWHDAYPNNGWISTIFFIVALLVGQFILLNLFLGIILSNFQPDNDAHTGRESSSSERNHLLDSHKQHSGKLNDNGYDEDDPNAQEKTAPRQTSDIRKRKQLQSILHYRILWGVGATRWRRVLLSVIAHPYFETLVIVVIIISSASLALDNPRAQLVNGVWTTDPDLSRALSIIDLVCAVFFTTEALMKIGAVGLYANPSAYLRDNWNKIDVTVVFISWLSLGLNAASVSSGGVRALRALRVLRPIRLVNRIQSMRIVVNSIFLAIPGVANVAALLGFFLLVFAILGVQFFGGSLAQCEIASISTRRACEETYRVLVDGRTLTSTNRTAIWYNPDVGNFDDVLSAMLVLFEMITAEMWPVVLHAQIDAYAVDEAPRERSSLLIGRFYCFLWNFLGTLLIGNLFIGVLIDNFDKLRGDERGRGTLTPAQMGWVAVQKLVMKTQAVRRPARPPDEQHLQQRVYDFVMAPLFENSVTVLIIANTLAFAVPHFKQAPWVTDFTDSLNFAFNTIWLLEAILKIKAFGWNVYVSFAWNRFDLYIVILGIADSFITIMLRSGTIASSSSLESVSAFLRLARLLRLVRVVQNVRSLSTLFRTLISSLPSLASIAALMGLLLFMYAVLGVQLFYNVRHGEFINKDANFETFGRALLLLFRCATGENWNGIMHDLSIQEDGHVLLSGVLGSAPRLPRCSSSGLGNVTESDCGSFIAIPYFISFTLVGFCVLIQALVAVLLGHFSTSDEEFPIPLSCFEDFVFEWSKLDPGASRWILATQFATLIKHTDFPLGVKDPATRDSQHPTIMEGTSVLQVMAALHTGRARLRVHGGQHLMFYEVLMSLATRDFELPADELGPSRFAHAHRATVRRFMKGVLRNRHIGARQMSRKRYFTRTKSNFRGGKAVMESVKAKDLARTLEDATVLDVYFATLLQAAAQGYRARKAMKDRLQERRKRKGSLGTTDIKLEPEVIVGAPVVAINSKDVESDHSDSARQVTGSPSSLDSLELVQAGRATVRALERITMRSPDASADAQLVTRLVPRTALIVINSTDDELPESCSGDAEAAAKECAADLPAAGAAKQQRKGTPLLGFFVFAHKDAKDRDDVPYRWIPCRWHASQAEAYHGSVQVIHSLAATGGRELTDKDLVANPSFALRVLRDKHASRCGALRSRDSLSLGQTGVQSAPPRSGSRAVMLQSRIQSWPSNLLPQWTWPWSARGSEPPTPKDSPKQDGARGAATVPSDGKMLRAATAQPEDFDSALAA</sequence>
<keyword evidence="7" id="KW-0406">Ion transport</keyword>
<feature type="transmembrane region" description="Helical" evidence="12">
    <location>
        <begin position="1214"/>
        <end position="1232"/>
    </location>
</feature>
<reference evidence="14 15" key="1">
    <citation type="journal article" date="2024" name="Science">
        <title>Giant polyketide synthase enzymes in the biosynthesis of giant marine polyether toxins.</title>
        <authorList>
            <person name="Fallon T.R."/>
            <person name="Shende V.V."/>
            <person name="Wierzbicki I.H."/>
            <person name="Pendleton A.L."/>
            <person name="Watervoot N.F."/>
            <person name="Auber R.P."/>
            <person name="Gonzalez D.J."/>
            <person name="Wisecaver J.H."/>
            <person name="Moore B.S."/>
        </authorList>
    </citation>
    <scope>NUCLEOTIDE SEQUENCE [LARGE SCALE GENOMIC DNA]</scope>
    <source>
        <strain evidence="14 15">12B1</strain>
    </source>
</reference>
<feature type="region of interest" description="Disordered" evidence="11">
    <location>
        <begin position="1882"/>
        <end position="1931"/>
    </location>
</feature>
<evidence type="ECO:0000256" key="9">
    <source>
        <dbReference type="ARBA" id="ARBA00023180"/>
    </source>
</evidence>
<proteinExistence type="predicted"/>
<dbReference type="PANTHER" id="PTHR10037">
    <property type="entry name" value="VOLTAGE-GATED CATION CHANNEL CALCIUM AND SODIUM"/>
    <property type="match status" value="1"/>
</dbReference>
<dbReference type="PANTHER" id="PTHR10037:SF62">
    <property type="entry name" value="SODIUM CHANNEL PROTEIN 60E"/>
    <property type="match status" value="1"/>
</dbReference>
<protein>
    <recommendedName>
        <fullName evidence="13">Ion transport domain-containing protein</fullName>
    </recommendedName>
</protein>
<comment type="caution">
    <text evidence="14">The sequence shown here is derived from an EMBL/GenBank/DDBJ whole genome shotgun (WGS) entry which is preliminary data.</text>
</comment>
<evidence type="ECO:0000256" key="5">
    <source>
        <dbReference type="ARBA" id="ARBA00022882"/>
    </source>
</evidence>
<feature type="transmembrane region" description="Helical" evidence="12">
    <location>
        <begin position="850"/>
        <end position="876"/>
    </location>
</feature>
<feature type="transmembrane region" description="Helical" evidence="12">
    <location>
        <begin position="696"/>
        <end position="718"/>
    </location>
</feature>
<evidence type="ECO:0000256" key="1">
    <source>
        <dbReference type="ARBA" id="ARBA00004141"/>
    </source>
</evidence>
<evidence type="ECO:0000256" key="3">
    <source>
        <dbReference type="ARBA" id="ARBA00022692"/>
    </source>
</evidence>
<keyword evidence="3 12" id="KW-0812">Transmembrane</keyword>
<feature type="transmembrane region" description="Helical" evidence="12">
    <location>
        <begin position="1189"/>
        <end position="1207"/>
    </location>
</feature>
<keyword evidence="10" id="KW-0407">Ion channel</keyword>
<evidence type="ECO:0000313" key="15">
    <source>
        <dbReference type="Proteomes" id="UP001515480"/>
    </source>
</evidence>
<evidence type="ECO:0000313" key="14">
    <source>
        <dbReference type="EMBL" id="KAL1526852.1"/>
    </source>
</evidence>
<feature type="compositionally biased region" description="Basic and acidic residues" evidence="11">
    <location>
        <begin position="727"/>
        <end position="746"/>
    </location>
</feature>
<feature type="transmembrane region" description="Helical" evidence="12">
    <location>
        <begin position="457"/>
        <end position="477"/>
    </location>
</feature>
<feature type="transmembrane region" description="Helical" evidence="12">
    <location>
        <begin position="328"/>
        <end position="352"/>
    </location>
</feature>
<dbReference type="PROSITE" id="PS50096">
    <property type="entry name" value="IQ"/>
    <property type="match status" value="1"/>
</dbReference>
<feature type="domain" description="Ion transport" evidence="13">
    <location>
        <begin position="809"/>
        <end position="1096"/>
    </location>
</feature>
<evidence type="ECO:0000259" key="13">
    <source>
        <dbReference type="Pfam" id="PF00520"/>
    </source>
</evidence>
<dbReference type="Pfam" id="PF00520">
    <property type="entry name" value="Ion_trans"/>
    <property type="match status" value="4"/>
</dbReference>
<accession>A0AB34K0J2</accession>